<dbReference type="SUPFAM" id="SSF53254">
    <property type="entry name" value="Phosphoglycerate mutase-like"/>
    <property type="match status" value="1"/>
</dbReference>
<dbReference type="RefSeq" id="WP_055260935.1">
    <property type="nucleotide sequence ID" value="NZ_CYXV01000001.1"/>
</dbReference>
<evidence type="ECO:0000313" key="1">
    <source>
        <dbReference type="EMBL" id="CUM73503.1"/>
    </source>
</evidence>
<dbReference type="GO" id="GO:0005737">
    <property type="term" value="C:cytoplasm"/>
    <property type="evidence" value="ECO:0007669"/>
    <property type="project" value="TreeGrafter"/>
</dbReference>
<dbReference type="PANTHER" id="PTHR48100">
    <property type="entry name" value="BROAD-SPECIFICITY PHOSPHATASE YOR283W-RELATED"/>
    <property type="match status" value="1"/>
</dbReference>
<sequence>MWNRTENQIELYLIRHGMTPGNAEHRYIGRQTDEPLSEDGRQQLEKRKDQWAQVCRTWDMPYVFVSPMLRCRQTAEILFPQIPQIEIDPWREMDFGEFEGKNYAQLNGDPRYQAWIDSGGTLAFPGGESREAFIARCVDGMELVMEQIRQQLAYRACPKCRETEDNGMIQEPLPVAAVVHGGTIMALLSHYCGGDYFSYQVKNAEGYHLRLSLQENKMELKEKV</sequence>
<organism evidence="1 2">
    <name type="scientific">Roseburia faecis</name>
    <dbReference type="NCBI Taxonomy" id="301302"/>
    <lineage>
        <taxon>Bacteria</taxon>
        <taxon>Bacillati</taxon>
        <taxon>Bacillota</taxon>
        <taxon>Clostridia</taxon>
        <taxon>Lachnospirales</taxon>
        <taxon>Lachnospiraceae</taxon>
        <taxon>Roseburia</taxon>
    </lineage>
</organism>
<dbReference type="SMART" id="SM00855">
    <property type="entry name" value="PGAM"/>
    <property type="match status" value="1"/>
</dbReference>
<dbReference type="EMBL" id="CYXV01000001">
    <property type="protein sequence ID" value="CUM73503.1"/>
    <property type="molecule type" value="Genomic_DNA"/>
</dbReference>
<gene>
    <name evidence="1" type="ORF">ERS852420_00343</name>
</gene>
<reference evidence="1 2" key="1">
    <citation type="submission" date="2015-09" db="EMBL/GenBank/DDBJ databases">
        <authorList>
            <consortium name="Pathogen Informatics"/>
        </authorList>
    </citation>
    <scope>NUCLEOTIDE SEQUENCE [LARGE SCALE GENOMIC DNA]</scope>
    <source>
        <strain evidence="1 2">2789STDY5608863</strain>
    </source>
</reference>
<dbReference type="PANTHER" id="PTHR48100:SF1">
    <property type="entry name" value="HISTIDINE PHOSPHATASE FAMILY PROTEIN-RELATED"/>
    <property type="match status" value="1"/>
</dbReference>
<dbReference type="AlphaFoldDB" id="A0A173R6H1"/>
<dbReference type="InterPro" id="IPR013078">
    <property type="entry name" value="His_Pase_superF_clade-1"/>
</dbReference>
<evidence type="ECO:0000313" key="2">
    <source>
        <dbReference type="Proteomes" id="UP000095495"/>
    </source>
</evidence>
<dbReference type="CDD" id="cd07067">
    <property type="entry name" value="HP_PGM_like"/>
    <property type="match status" value="1"/>
</dbReference>
<protein>
    <submittedName>
        <fullName evidence="1">Bifunctional RNase H/acid phosphatase</fullName>
    </submittedName>
</protein>
<proteinExistence type="predicted"/>
<dbReference type="InterPro" id="IPR029033">
    <property type="entry name" value="His_PPase_superfam"/>
</dbReference>
<dbReference type="Pfam" id="PF00300">
    <property type="entry name" value="His_Phos_1"/>
    <property type="match status" value="1"/>
</dbReference>
<accession>A0A173R6H1</accession>
<dbReference type="Gene3D" id="3.40.50.1240">
    <property type="entry name" value="Phosphoglycerate mutase-like"/>
    <property type="match status" value="1"/>
</dbReference>
<dbReference type="Proteomes" id="UP000095495">
    <property type="component" value="Unassembled WGS sequence"/>
</dbReference>
<name>A0A173R6H1_9FIRM</name>
<dbReference type="GO" id="GO:0016791">
    <property type="term" value="F:phosphatase activity"/>
    <property type="evidence" value="ECO:0007669"/>
    <property type="project" value="TreeGrafter"/>
</dbReference>
<dbReference type="InterPro" id="IPR050275">
    <property type="entry name" value="PGM_Phosphatase"/>
</dbReference>